<feature type="compositionally biased region" description="Basic and acidic residues" evidence="7">
    <location>
        <begin position="33"/>
        <end position="61"/>
    </location>
</feature>
<feature type="domain" description="Homeobox" evidence="8">
    <location>
        <begin position="149"/>
        <end position="209"/>
    </location>
</feature>
<evidence type="ECO:0000313" key="10">
    <source>
        <dbReference type="EMBL" id="CAL8127136.1"/>
    </source>
</evidence>
<comment type="caution">
    <text evidence="10">The sequence shown here is derived from an EMBL/GenBank/DDBJ whole genome shotgun (WGS) entry which is preliminary data.</text>
</comment>
<dbReference type="Gene3D" id="1.10.10.60">
    <property type="entry name" value="Homeodomain-like"/>
    <property type="match status" value="1"/>
</dbReference>
<dbReference type="InterPro" id="IPR003654">
    <property type="entry name" value="OAR_dom"/>
</dbReference>
<dbReference type="SUPFAM" id="SSF46689">
    <property type="entry name" value="Homeodomain-like"/>
    <property type="match status" value="1"/>
</dbReference>
<dbReference type="EMBL" id="CAXLJM020000072">
    <property type="protein sequence ID" value="CAL8127136.1"/>
    <property type="molecule type" value="Genomic_DNA"/>
</dbReference>
<evidence type="ECO:0000313" key="11">
    <source>
        <dbReference type="Proteomes" id="UP001642540"/>
    </source>
</evidence>
<feature type="region of interest" description="Disordered" evidence="7">
    <location>
        <begin position="366"/>
        <end position="444"/>
    </location>
</feature>
<protein>
    <submittedName>
        <fullName evidence="10">Uncharacterized protein</fullName>
    </submittedName>
</protein>
<dbReference type="InterPro" id="IPR009057">
    <property type="entry name" value="Homeodomain-like_sf"/>
</dbReference>
<dbReference type="PROSITE" id="PS50071">
    <property type="entry name" value="HOMEOBOX_2"/>
    <property type="match status" value="1"/>
</dbReference>
<name>A0ABP1RDQ3_9HEXA</name>
<dbReference type="PROSITE" id="PS00027">
    <property type="entry name" value="HOMEOBOX_1"/>
    <property type="match status" value="1"/>
</dbReference>
<keyword evidence="11" id="KW-1185">Reference proteome</keyword>
<evidence type="ECO:0000256" key="7">
    <source>
        <dbReference type="SAM" id="MobiDB-lite"/>
    </source>
</evidence>
<feature type="compositionally biased region" description="Low complexity" evidence="7">
    <location>
        <begin position="366"/>
        <end position="386"/>
    </location>
</feature>
<evidence type="ECO:0000259" key="9">
    <source>
        <dbReference type="PROSITE" id="PS50803"/>
    </source>
</evidence>
<dbReference type="PROSITE" id="PS50803">
    <property type="entry name" value="OAR"/>
    <property type="match status" value="1"/>
</dbReference>
<evidence type="ECO:0000256" key="3">
    <source>
        <dbReference type="ARBA" id="ARBA00023155"/>
    </source>
</evidence>
<evidence type="ECO:0000259" key="8">
    <source>
        <dbReference type="PROSITE" id="PS50071"/>
    </source>
</evidence>
<comment type="subcellular location">
    <subcellularLocation>
        <location evidence="1 5 6">Nucleus</location>
    </subcellularLocation>
</comment>
<dbReference type="InterPro" id="IPR000047">
    <property type="entry name" value="HTH_motif"/>
</dbReference>
<keyword evidence="2 5" id="KW-0238">DNA-binding</keyword>
<dbReference type="PANTHER" id="PTHR24329">
    <property type="entry name" value="HOMEOBOX PROTEIN ARISTALESS"/>
    <property type="match status" value="1"/>
</dbReference>
<dbReference type="Pfam" id="PF00046">
    <property type="entry name" value="Homeodomain"/>
    <property type="match status" value="1"/>
</dbReference>
<dbReference type="PANTHER" id="PTHR24329:SF337">
    <property type="entry name" value="ARISTALESS RELATED HOMEOBOX"/>
    <property type="match status" value="1"/>
</dbReference>
<gene>
    <name evidence="10" type="ORF">ODALV1_LOCUS21707</name>
</gene>
<accession>A0ABP1RDQ3</accession>
<feature type="domain" description="OAR" evidence="9">
    <location>
        <begin position="459"/>
        <end position="472"/>
    </location>
</feature>
<reference evidence="10 11" key="1">
    <citation type="submission" date="2024-08" db="EMBL/GenBank/DDBJ databases">
        <authorList>
            <person name="Cucini C."/>
            <person name="Frati F."/>
        </authorList>
    </citation>
    <scope>NUCLEOTIDE SEQUENCE [LARGE SCALE GENOMIC DNA]</scope>
</reference>
<proteinExistence type="predicted"/>
<dbReference type="CDD" id="cd00086">
    <property type="entry name" value="homeodomain"/>
    <property type="match status" value="1"/>
</dbReference>
<keyword evidence="4 5" id="KW-0539">Nucleus</keyword>
<dbReference type="InterPro" id="IPR050649">
    <property type="entry name" value="Paired_Homeobox_TFs"/>
</dbReference>
<evidence type="ECO:0000256" key="5">
    <source>
        <dbReference type="PROSITE-ProRule" id="PRU00108"/>
    </source>
</evidence>
<evidence type="ECO:0000256" key="1">
    <source>
        <dbReference type="ARBA" id="ARBA00004123"/>
    </source>
</evidence>
<dbReference type="PRINTS" id="PR00031">
    <property type="entry name" value="HTHREPRESSR"/>
</dbReference>
<keyword evidence="3 5" id="KW-0371">Homeobox</keyword>
<feature type="DNA-binding region" description="Homeobox" evidence="5">
    <location>
        <begin position="151"/>
        <end position="210"/>
    </location>
</feature>
<evidence type="ECO:0000256" key="4">
    <source>
        <dbReference type="ARBA" id="ARBA00023242"/>
    </source>
</evidence>
<feature type="compositionally biased region" description="Polar residues" evidence="7">
    <location>
        <begin position="425"/>
        <end position="444"/>
    </location>
</feature>
<dbReference type="SMART" id="SM00389">
    <property type="entry name" value="HOX"/>
    <property type="match status" value="1"/>
</dbReference>
<dbReference type="InterPro" id="IPR017970">
    <property type="entry name" value="Homeobox_CS"/>
</dbReference>
<evidence type="ECO:0000256" key="2">
    <source>
        <dbReference type="ARBA" id="ARBA00023125"/>
    </source>
</evidence>
<evidence type="ECO:0000256" key="6">
    <source>
        <dbReference type="RuleBase" id="RU000682"/>
    </source>
</evidence>
<sequence>MMDLTCKSSEKMISNEKPVTQPRPAKGLFSIRDLVKCDNEAKDYHMANSENQRRNSDKEQPETNGSSVKNNHLLHHNHHQSSIGVGGGEHQHHGGGVDSPRSSSEPEGDQLSSKTGSPRDMTTDRDEEEMKDGLSDGAGSEGMDDLPKRKQRRYRTTFTSYQLEELEKSFARTHYPDVFTREELAMKVGLTEARIQVWFQNRRAKWRKSEKVGPQAHPYSPYPSTITIGGPQQNSSQIPFNPAALYMRKHSPMDSLPSPPTSAHSMLPHRIPHPWSPHLPYFPSAALSAAAAAHAHNSHLNFARGSPFLSPAAAAAAASYFPGPPSFQNLLAHLNVAAAAQQMNQQLPPGHPLSAAATSAEHLLMGSATGSSTPGGSLHSPLGGSTASPHYSPEPRRDMTSSSPTDSGRARSVSGNEEEIDAEGDNNSSDFHALPLNNSQNNPETLNKFNIAEVERRASSINNLRIKAREHELKLESLRNHNSPDIVSN</sequence>
<feature type="region of interest" description="Disordered" evidence="7">
    <location>
        <begin position="1"/>
        <end position="151"/>
    </location>
</feature>
<dbReference type="Proteomes" id="UP001642540">
    <property type="component" value="Unassembled WGS sequence"/>
</dbReference>
<feature type="compositionally biased region" description="Polar residues" evidence="7">
    <location>
        <begin position="100"/>
        <end position="116"/>
    </location>
</feature>
<organism evidence="10 11">
    <name type="scientific">Orchesella dallaii</name>
    <dbReference type="NCBI Taxonomy" id="48710"/>
    <lineage>
        <taxon>Eukaryota</taxon>
        <taxon>Metazoa</taxon>
        <taxon>Ecdysozoa</taxon>
        <taxon>Arthropoda</taxon>
        <taxon>Hexapoda</taxon>
        <taxon>Collembola</taxon>
        <taxon>Entomobryomorpha</taxon>
        <taxon>Entomobryoidea</taxon>
        <taxon>Orchesellidae</taxon>
        <taxon>Orchesellinae</taxon>
        <taxon>Orchesella</taxon>
    </lineage>
</organism>
<dbReference type="InterPro" id="IPR001356">
    <property type="entry name" value="HD"/>
</dbReference>